<dbReference type="GO" id="GO:0005886">
    <property type="term" value="C:plasma membrane"/>
    <property type="evidence" value="ECO:0007669"/>
    <property type="project" value="TreeGrafter"/>
</dbReference>
<dbReference type="GO" id="GO:0016887">
    <property type="term" value="F:ATP hydrolysis activity"/>
    <property type="evidence" value="ECO:0007669"/>
    <property type="project" value="InterPro"/>
</dbReference>
<dbReference type="AlphaFoldDB" id="A0A2M7APP8"/>
<comment type="caution">
    <text evidence="5">The sequence shown here is derived from an EMBL/GenBank/DDBJ whole genome shotgun (WGS) entry which is preliminary data.</text>
</comment>
<dbReference type="InterPro" id="IPR017911">
    <property type="entry name" value="MacB-like_ATP-bd"/>
</dbReference>
<dbReference type="InterPro" id="IPR027417">
    <property type="entry name" value="P-loop_NTPase"/>
</dbReference>
<name>A0A2M7APP8_UNCKA</name>
<dbReference type="PROSITE" id="PS50893">
    <property type="entry name" value="ABC_TRANSPORTER_2"/>
    <property type="match status" value="1"/>
</dbReference>
<evidence type="ECO:0000259" key="4">
    <source>
        <dbReference type="PROSITE" id="PS50893"/>
    </source>
</evidence>
<dbReference type="InterPro" id="IPR003593">
    <property type="entry name" value="AAA+_ATPase"/>
</dbReference>
<dbReference type="FunFam" id="3.40.50.300:FF:000032">
    <property type="entry name" value="Export ABC transporter ATP-binding protein"/>
    <property type="match status" value="1"/>
</dbReference>
<dbReference type="Proteomes" id="UP000229916">
    <property type="component" value="Unassembled WGS sequence"/>
</dbReference>
<dbReference type="SMART" id="SM00382">
    <property type="entry name" value="AAA"/>
    <property type="match status" value="1"/>
</dbReference>
<dbReference type="InterPro" id="IPR015854">
    <property type="entry name" value="ABC_transpr_LolD-like"/>
</dbReference>
<proteinExistence type="predicted"/>
<evidence type="ECO:0000313" key="5">
    <source>
        <dbReference type="EMBL" id="PIU69357.1"/>
    </source>
</evidence>
<dbReference type="InterPro" id="IPR003439">
    <property type="entry name" value="ABC_transporter-like_ATP-bd"/>
</dbReference>
<dbReference type="PROSITE" id="PS00211">
    <property type="entry name" value="ABC_TRANSPORTER_1"/>
    <property type="match status" value="1"/>
</dbReference>
<dbReference type="SUPFAM" id="SSF52540">
    <property type="entry name" value="P-loop containing nucleoside triphosphate hydrolases"/>
    <property type="match status" value="1"/>
</dbReference>
<evidence type="ECO:0000256" key="3">
    <source>
        <dbReference type="ARBA" id="ARBA00022840"/>
    </source>
</evidence>
<dbReference type="InterPro" id="IPR017871">
    <property type="entry name" value="ABC_transporter-like_CS"/>
</dbReference>
<keyword evidence="2" id="KW-0547">Nucleotide-binding</keyword>
<dbReference type="PANTHER" id="PTHR24220:SF692">
    <property type="entry name" value="ABC TRANSPORTER DOMAIN-CONTAINING PROTEIN"/>
    <property type="match status" value="1"/>
</dbReference>
<protein>
    <submittedName>
        <fullName evidence="5">ABC transporter ATP-binding protein</fullName>
    </submittedName>
</protein>
<dbReference type="GO" id="GO:0005524">
    <property type="term" value="F:ATP binding"/>
    <property type="evidence" value="ECO:0007669"/>
    <property type="project" value="UniProtKB-KW"/>
</dbReference>
<accession>A0A2M7APP8</accession>
<evidence type="ECO:0000256" key="2">
    <source>
        <dbReference type="ARBA" id="ARBA00022741"/>
    </source>
</evidence>
<evidence type="ECO:0000313" key="6">
    <source>
        <dbReference type="Proteomes" id="UP000229916"/>
    </source>
</evidence>
<dbReference type="Pfam" id="PF00005">
    <property type="entry name" value="ABC_tran"/>
    <property type="match status" value="1"/>
</dbReference>
<dbReference type="EMBL" id="PEWD01000004">
    <property type="protein sequence ID" value="PIU69357.1"/>
    <property type="molecule type" value="Genomic_DNA"/>
</dbReference>
<evidence type="ECO:0000256" key="1">
    <source>
        <dbReference type="ARBA" id="ARBA00022448"/>
    </source>
</evidence>
<reference evidence="6" key="1">
    <citation type="submission" date="2017-09" db="EMBL/GenBank/DDBJ databases">
        <title>Depth-based differentiation of microbial function through sediment-hosted aquifers and enrichment of novel symbionts in the deep terrestrial subsurface.</title>
        <authorList>
            <person name="Probst A.J."/>
            <person name="Ladd B."/>
            <person name="Jarett J.K."/>
            <person name="Geller-Mcgrath D.E."/>
            <person name="Sieber C.M.K."/>
            <person name="Emerson J.B."/>
            <person name="Anantharaman K."/>
            <person name="Thomas B.C."/>
            <person name="Malmstrom R."/>
            <person name="Stieglmeier M."/>
            <person name="Klingl A."/>
            <person name="Woyke T."/>
            <person name="Ryan C.M."/>
            <person name="Banfield J.F."/>
        </authorList>
    </citation>
    <scope>NUCLEOTIDE SEQUENCE [LARGE SCALE GENOMIC DNA]</scope>
</reference>
<dbReference type="PANTHER" id="PTHR24220">
    <property type="entry name" value="IMPORT ATP-BINDING PROTEIN"/>
    <property type="match status" value="1"/>
</dbReference>
<feature type="domain" description="ABC transporter" evidence="4">
    <location>
        <begin position="2"/>
        <end position="220"/>
    </location>
</feature>
<sequence>MIELKNITKSYLLGKNKILALDNLSLTIKEGDFLAIVGPSGSGKSTLLHLIGGLDRPISGTVFVEGVDIYSQKDKDLAFFRNQKVGFVFQTFNLLPTLTAWENVALPLTFSNVPPKQHKLKALQVLEKVGLGQRASHKPSELSGGESQRVAIGRALINNPQMILADEPTGNLDSKTGGEIMDLFQELNVKEKITIILVTHNQEDAKKARKTYRILDGKII</sequence>
<dbReference type="Gene3D" id="3.40.50.300">
    <property type="entry name" value="P-loop containing nucleotide triphosphate hydrolases"/>
    <property type="match status" value="1"/>
</dbReference>
<dbReference type="GO" id="GO:0098796">
    <property type="term" value="C:membrane protein complex"/>
    <property type="evidence" value="ECO:0007669"/>
    <property type="project" value="UniProtKB-ARBA"/>
</dbReference>
<gene>
    <name evidence="5" type="ORF">COS81_00280</name>
</gene>
<dbReference type="GO" id="GO:0022857">
    <property type="term" value="F:transmembrane transporter activity"/>
    <property type="evidence" value="ECO:0007669"/>
    <property type="project" value="TreeGrafter"/>
</dbReference>
<organism evidence="5 6">
    <name type="scientific">candidate division WWE3 bacterium CG06_land_8_20_14_3_00_42_16</name>
    <dbReference type="NCBI Taxonomy" id="1975083"/>
    <lineage>
        <taxon>Bacteria</taxon>
        <taxon>Katanobacteria</taxon>
    </lineage>
</organism>
<keyword evidence="3 5" id="KW-0067">ATP-binding</keyword>
<dbReference type="CDD" id="cd03255">
    <property type="entry name" value="ABC_MJ0796_LolCDE_FtsE"/>
    <property type="match status" value="1"/>
</dbReference>
<keyword evidence="1" id="KW-0813">Transport</keyword>